<evidence type="ECO:0000313" key="3">
    <source>
        <dbReference type="Proteomes" id="UP000799750"/>
    </source>
</evidence>
<feature type="region of interest" description="Disordered" evidence="1">
    <location>
        <begin position="169"/>
        <end position="188"/>
    </location>
</feature>
<dbReference type="Proteomes" id="UP000799750">
    <property type="component" value="Unassembled WGS sequence"/>
</dbReference>
<keyword evidence="3" id="KW-1185">Reference proteome</keyword>
<reference evidence="2" key="1">
    <citation type="journal article" date="2020" name="Stud. Mycol.">
        <title>101 Dothideomycetes genomes: a test case for predicting lifestyles and emergence of pathogens.</title>
        <authorList>
            <person name="Haridas S."/>
            <person name="Albert R."/>
            <person name="Binder M."/>
            <person name="Bloem J."/>
            <person name="Labutti K."/>
            <person name="Salamov A."/>
            <person name="Andreopoulos B."/>
            <person name="Baker S."/>
            <person name="Barry K."/>
            <person name="Bills G."/>
            <person name="Bluhm B."/>
            <person name="Cannon C."/>
            <person name="Castanera R."/>
            <person name="Culley D."/>
            <person name="Daum C."/>
            <person name="Ezra D."/>
            <person name="Gonzalez J."/>
            <person name="Henrissat B."/>
            <person name="Kuo A."/>
            <person name="Liang C."/>
            <person name="Lipzen A."/>
            <person name="Lutzoni F."/>
            <person name="Magnuson J."/>
            <person name="Mondo S."/>
            <person name="Nolan M."/>
            <person name="Ohm R."/>
            <person name="Pangilinan J."/>
            <person name="Park H.-J."/>
            <person name="Ramirez L."/>
            <person name="Alfaro M."/>
            <person name="Sun H."/>
            <person name="Tritt A."/>
            <person name="Yoshinaga Y."/>
            <person name="Zwiers L.-H."/>
            <person name="Turgeon B."/>
            <person name="Goodwin S."/>
            <person name="Spatafora J."/>
            <person name="Crous P."/>
            <person name="Grigoriev I."/>
        </authorList>
    </citation>
    <scope>NUCLEOTIDE SEQUENCE</scope>
    <source>
        <strain evidence="2">CBS 269.34</strain>
    </source>
</reference>
<proteinExistence type="predicted"/>
<feature type="compositionally biased region" description="Acidic residues" evidence="1">
    <location>
        <begin position="172"/>
        <end position="188"/>
    </location>
</feature>
<dbReference type="AlphaFoldDB" id="A0A6A6R3I8"/>
<accession>A0A6A6R3I8</accession>
<dbReference type="EMBL" id="MU004184">
    <property type="protein sequence ID" value="KAF2499338.1"/>
    <property type="molecule type" value="Genomic_DNA"/>
</dbReference>
<name>A0A6A6R3I8_9PEZI</name>
<evidence type="ECO:0000256" key="1">
    <source>
        <dbReference type="SAM" id="MobiDB-lite"/>
    </source>
</evidence>
<sequence>MAITKHTITTANATHRVLVTHNKTIDLICTPPAVVHAEETYCFCAQDHYDRTMTVRCQGPNGKNKGCPFGGWFHKEHAKEYEHKLLGTLRAYGIRCIDNMSFCSACRGAYNAKTQELRETGLDVQRYRRCLGRAGVKEWDVGGVKEDEGCDGSSEGDSKGYAKWYSKRYSEEGSEETMDSEGTMEGER</sequence>
<gene>
    <name evidence="2" type="ORF">BU16DRAFT_557666</name>
</gene>
<organism evidence="2 3">
    <name type="scientific">Lophium mytilinum</name>
    <dbReference type="NCBI Taxonomy" id="390894"/>
    <lineage>
        <taxon>Eukaryota</taxon>
        <taxon>Fungi</taxon>
        <taxon>Dikarya</taxon>
        <taxon>Ascomycota</taxon>
        <taxon>Pezizomycotina</taxon>
        <taxon>Dothideomycetes</taxon>
        <taxon>Pleosporomycetidae</taxon>
        <taxon>Mytilinidiales</taxon>
        <taxon>Mytilinidiaceae</taxon>
        <taxon>Lophium</taxon>
    </lineage>
</organism>
<protein>
    <submittedName>
        <fullName evidence="2">Uncharacterized protein</fullName>
    </submittedName>
</protein>
<evidence type="ECO:0000313" key="2">
    <source>
        <dbReference type="EMBL" id="KAF2499338.1"/>
    </source>
</evidence>
<dbReference type="OrthoDB" id="10377899at2759"/>